<protein>
    <submittedName>
        <fullName evidence="1">Uncharacterized protein</fullName>
    </submittedName>
</protein>
<sequence>MELPQLLLLSEPEVSRGEEGLKVFRRRLQERELGWPDSHRRVIKEEGRKLGVVVVTEMGHQK</sequence>
<keyword evidence="2" id="KW-1185">Reference proteome</keyword>
<proteinExistence type="predicted"/>
<dbReference type="EMBL" id="PGOL01001684">
    <property type="protein sequence ID" value="PKI55603.1"/>
    <property type="molecule type" value="Genomic_DNA"/>
</dbReference>
<dbReference type="Proteomes" id="UP000233551">
    <property type="component" value="Unassembled WGS sequence"/>
</dbReference>
<organism evidence="1 2">
    <name type="scientific">Punica granatum</name>
    <name type="common">Pomegranate</name>
    <dbReference type="NCBI Taxonomy" id="22663"/>
    <lineage>
        <taxon>Eukaryota</taxon>
        <taxon>Viridiplantae</taxon>
        <taxon>Streptophyta</taxon>
        <taxon>Embryophyta</taxon>
        <taxon>Tracheophyta</taxon>
        <taxon>Spermatophyta</taxon>
        <taxon>Magnoliopsida</taxon>
        <taxon>eudicotyledons</taxon>
        <taxon>Gunneridae</taxon>
        <taxon>Pentapetalae</taxon>
        <taxon>rosids</taxon>
        <taxon>malvids</taxon>
        <taxon>Myrtales</taxon>
        <taxon>Lythraceae</taxon>
        <taxon>Punica</taxon>
    </lineage>
</organism>
<reference evidence="1 2" key="1">
    <citation type="submission" date="2017-11" db="EMBL/GenBank/DDBJ databases">
        <title>De-novo sequencing of pomegranate (Punica granatum L.) genome.</title>
        <authorList>
            <person name="Akparov Z."/>
            <person name="Amiraslanov A."/>
            <person name="Hajiyeva S."/>
            <person name="Abbasov M."/>
            <person name="Kaur K."/>
            <person name="Hamwieh A."/>
            <person name="Solovyev V."/>
            <person name="Salamov A."/>
            <person name="Braich B."/>
            <person name="Kosarev P."/>
            <person name="Mahmoud A."/>
            <person name="Hajiyev E."/>
            <person name="Babayeva S."/>
            <person name="Izzatullayeva V."/>
            <person name="Mammadov A."/>
            <person name="Mammadov A."/>
            <person name="Sharifova S."/>
            <person name="Ojaghi J."/>
            <person name="Eynullazada K."/>
            <person name="Bayramov B."/>
            <person name="Abdulazimova A."/>
            <person name="Shahmuradov I."/>
        </authorList>
    </citation>
    <scope>NUCLEOTIDE SEQUENCE [LARGE SCALE GENOMIC DNA]</scope>
    <source>
        <strain evidence="2">cv. AG2017</strain>
        <tissue evidence="1">Leaf</tissue>
    </source>
</reference>
<accession>A0A2I0JHW7</accession>
<gene>
    <name evidence="1" type="ORF">CRG98_023996</name>
</gene>
<evidence type="ECO:0000313" key="2">
    <source>
        <dbReference type="Proteomes" id="UP000233551"/>
    </source>
</evidence>
<comment type="caution">
    <text evidence="1">The sequence shown here is derived from an EMBL/GenBank/DDBJ whole genome shotgun (WGS) entry which is preliminary data.</text>
</comment>
<evidence type="ECO:0000313" key="1">
    <source>
        <dbReference type="EMBL" id="PKI55603.1"/>
    </source>
</evidence>
<name>A0A2I0JHW7_PUNGR</name>
<dbReference type="AlphaFoldDB" id="A0A2I0JHW7"/>